<evidence type="ECO:0000313" key="3">
    <source>
        <dbReference type="Proteomes" id="UP000265540"/>
    </source>
</evidence>
<feature type="transmembrane region" description="Helical" evidence="1">
    <location>
        <begin position="144"/>
        <end position="166"/>
    </location>
</feature>
<feature type="transmembrane region" description="Helical" evidence="1">
    <location>
        <begin position="54"/>
        <end position="75"/>
    </location>
</feature>
<keyword evidence="1" id="KW-0472">Membrane</keyword>
<dbReference type="PANTHER" id="PTHR39650:SF1">
    <property type="entry name" value="CDP-ARCHAEOL SYNTHASE"/>
    <property type="match status" value="1"/>
</dbReference>
<sequence length="181" mass="20297">MGFLISCVYFYLPAAFANMGAVISRFIPFFNAINTPLDLGKSINGIRIIGDHKTVGGFLFGVLFGMASGIIKYLVFDKHLQDYQLLNLDFTENTVLYLLMSFCALAGDVLKSVAKRLFNIAPHKPWIPFDEIDHSTLSMTMAMVFYGVSIQAVLTVIFLFFFIHIISNLIGYTLKIKSVPY</sequence>
<dbReference type="Proteomes" id="UP000265540">
    <property type="component" value="Unassembled WGS sequence"/>
</dbReference>
<dbReference type="AlphaFoldDB" id="A0A3A4ZD69"/>
<name>A0A3A4ZD69_UNCKA</name>
<organism evidence="2 3">
    <name type="scientific">candidate division WWE3 bacterium</name>
    <dbReference type="NCBI Taxonomy" id="2053526"/>
    <lineage>
        <taxon>Bacteria</taxon>
        <taxon>Katanobacteria</taxon>
    </lineage>
</organism>
<feature type="transmembrane region" description="Helical" evidence="1">
    <location>
        <begin position="12"/>
        <end position="33"/>
    </location>
</feature>
<protein>
    <submittedName>
        <fullName evidence="2">CDP-archaeol synthase</fullName>
    </submittedName>
</protein>
<dbReference type="InterPro" id="IPR032690">
    <property type="entry name" value="CarS"/>
</dbReference>
<evidence type="ECO:0000256" key="1">
    <source>
        <dbReference type="SAM" id="Phobius"/>
    </source>
</evidence>
<comment type="caution">
    <text evidence="2">The sequence shown here is derived from an EMBL/GenBank/DDBJ whole genome shotgun (WGS) entry which is preliminary data.</text>
</comment>
<reference evidence="2 3" key="1">
    <citation type="journal article" date="2017" name="ISME J.">
        <title>Energy and carbon metabolisms in a deep terrestrial subsurface fluid microbial community.</title>
        <authorList>
            <person name="Momper L."/>
            <person name="Jungbluth S.P."/>
            <person name="Lee M.D."/>
            <person name="Amend J.P."/>
        </authorList>
    </citation>
    <scope>NUCLEOTIDE SEQUENCE [LARGE SCALE GENOMIC DNA]</scope>
    <source>
        <strain evidence="2">SURF_46</strain>
    </source>
</reference>
<dbReference type="Pfam" id="PF01864">
    <property type="entry name" value="CarS-like"/>
    <property type="match status" value="1"/>
</dbReference>
<dbReference type="EMBL" id="QZJF01000016">
    <property type="protein sequence ID" value="RJR27092.1"/>
    <property type="molecule type" value="Genomic_DNA"/>
</dbReference>
<gene>
    <name evidence="2" type="ORF">C4561_02910</name>
</gene>
<dbReference type="PANTHER" id="PTHR39650">
    <property type="entry name" value="CDP-ARCHAEOL SYNTHASE"/>
    <property type="match status" value="1"/>
</dbReference>
<proteinExistence type="predicted"/>
<keyword evidence="1" id="KW-0812">Transmembrane</keyword>
<evidence type="ECO:0000313" key="2">
    <source>
        <dbReference type="EMBL" id="RJR27092.1"/>
    </source>
</evidence>
<accession>A0A3A4ZD69</accession>
<keyword evidence="1" id="KW-1133">Transmembrane helix</keyword>